<protein>
    <submittedName>
        <fullName evidence="1">Uncharacterized protein</fullName>
    </submittedName>
</protein>
<dbReference type="eggNOG" id="ENOG50339GB">
    <property type="taxonomic scope" value="Bacteria"/>
</dbReference>
<keyword evidence="2" id="KW-1185">Reference proteome</keyword>
<proteinExistence type="predicted"/>
<dbReference type="EMBL" id="CP003600">
    <property type="protein sequence ID" value="AFY92865.1"/>
    <property type="molecule type" value="Genomic_DNA"/>
</dbReference>
<dbReference type="STRING" id="1173020.Cha6605_1740"/>
<dbReference type="Proteomes" id="UP000010366">
    <property type="component" value="Chromosome"/>
</dbReference>
<accession>K9UDH4</accession>
<dbReference type="AlphaFoldDB" id="K9UDH4"/>
<evidence type="ECO:0000313" key="1">
    <source>
        <dbReference type="EMBL" id="AFY92865.1"/>
    </source>
</evidence>
<dbReference type="OrthoDB" id="574673at2"/>
<reference evidence="1 2" key="1">
    <citation type="submission" date="2012-05" db="EMBL/GenBank/DDBJ databases">
        <title>Finished chromosome of genome of Chamaesiphon sp. PCC 6605.</title>
        <authorList>
            <consortium name="US DOE Joint Genome Institute"/>
            <person name="Gugger M."/>
            <person name="Coursin T."/>
            <person name="Rippka R."/>
            <person name="Tandeau De Marsac N."/>
            <person name="Huntemann M."/>
            <person name="Wei C.-L."/>
            <person name="Han J."/>
            <person name="Detter J.C."/>
            <person name="Han C."/>
            <person name="Tapia R."/>
            <person name="Chen A."/>
            <person name="Kyrpides N."/>
            <person name="Mavromatis K."/>
            <person name="Markowitz V."/>
            <person name="Szeto E."/>
            <person name="Ivanova N."/>
            <person name="Pagani I."/>
            <person name="Pati A."/>
            <person name="Goodwin L."/>
            <person name="Nordberg H.P."/>
            <person name="Cantor M.N."/>
            <person name="Hua S.X."/>
            <person name="Woyke T."/>
            <person name="Kerfeld C.A."/>
        </authorList>
    </citation>
    <scope>NUCLEOTIDE SEQUENCE [LARGE SCALE GENOMIC DNA]</scope>
    <source>
        <strain evidence="2">ATCC 27169 / PCC 6605</strain>
    </source>
</reference>
<dbReference type="KEGG" id="cmp:Cha6605_1740"/>
<sequence>MSSIIRSEENGIELFTIQTTGESGMSQTGLAILSGVTKQAISTLLKGLKPSNQRLSESLQAWTDKDLSLSSNTIKQGGSVQVLKSEFCAAVIQHYAFAGNKTAQFSLMKFAGMGIDKWIQQQTGWDSTLSNLQHILLLAQNALEQHQQLEVRTTNLEELVHQHDGEVVGVAAPLEHRIFHPDGTYFSIRGYANKRSRKLSKKEASDLGRAATKMSRQRGVTIDKLEDSRYGAVNVYHESILAQVFNSPSPSK</sequence>
<dbReference type="HOGENOM" id="CLU_1101352_0_0_3"/>
<organism evidence="1 2">
    <name type="scientific">Chamaesiphon minutus (strain ATCC 27169 / PCC 6605)</name>
    <dbReference type="NCBI Taxonomy" id="1173020"/>
    <lineage>
        <taxon>Bacteria</taxon>
        <taxon>Bacillati</taxon>
        <taxon>Cyanobacteriota</taxon>
        <taxon>Cyanophyceae</taxon>
        <taxon>Gomontiellales</taxon>
        <taxon>Chamaesiphonaceae</taxon>
        <taxon>Chamaesiphon</taxon>
    </lineage>
</organism>
<evidence type="ECO:0000313" key="2">
    <source>
        <dbReference type="Proteomes" id="UP000010366"/>
    </source>
</evidence>
<name>K9UDH4_CHAP6</name>
<dbReference type="RefSeq" id="WP_015159039.1">
    <property type="nucleotide sequence ID" value="NC_019697.1"/>
</dbReference>
<gene>
    <name evidence="1" type="ORF">Cha6605_1740</name>
</gene>